<evidence type="ECO:0000313" key="2">
    <source>
        <dbReference type="Proteomes" id="UP000222366"/>
    </source>
</evidence>
<accession>A0A2D0KB47</accession>
<evidence type="ECO:0008006" key="3">
    <source>
        <dbReference type="Google" id="ProtNLM"/>
    </source>
</evidence>
<dbReference type="RefSeq" id="WP_099126067.1">
    <property type="nucleotide sequence ID" value="NZ_CAWNRH010000134.1"/>
</dbReference>
<comment type="caution">
    <text evidence="1">The sequence shown here is derived from an EMBL/GenBank/DDBJ whole genome shotgun (WGS) entry which is preliminary data.</text>
</comment>
<name>A0A2D0KB47_9GAMM</name>
<dbReference type="InterPro" id="IPR024400">
    <property type="entry name" value="DUF2635"/>
</dbReference>
<organism evidence="1 2">
    <name type="scientific">Xenorhabdus stockiae</name>
    <dbReference type="NCBI Taxonomy" id="351614"/>
    <lineage>
        <taxon>Bacteria</taxon>
        <taxon>Pseudomonadati</taxon>
        <taxon>Pseudomonadota</taxon>
        <taxon>Gammaproteobacteria</taxon>
        <taxon>Enterobacterales</taxon>
        <taxon>Morganellaceae</taxon>
        <taxon>Xenorhabdus</taxon>
    </lineage>
</organism>
<protein>
    <recommendedName>
        <fullName evidence="3">DUF2635 domain-containing protein</fullName>
    </recommendedName>
</protein>
<sequence length="62" mass="6917">MFVKPVAGRLVRCPVKGEPLPDAGAYVPDTLFWHRRVRDGDVEICQPVEEVKPAKKGTQEAE</sequence>
<proteinExistence type="predicted"/>
<dbReference type="EMBL" id="NJAJ01000057">
    <property type="protein sequence ID" value="PHM60623.1"/>
    <property type="molecule type" value="Genomic_DNA"/>
</dbReference>
<dbReference type="AlphaFoldDB" id="A0A2D0KB47"/>
<dbReference type="Proteomes" id="UP000222366">
    <property type="component" value="Unassembled WGS sequence"/>
</dbReference>
<keyword evidence="2" id="KW-1185">Reference proteome</keyword>
<dbReference type="Pfam" id="PF10948">
    <property type="entry name" value="DUF2635"/>
    <property type="match status" value="1"/>
</dbReference>
<gene>
    <name evidence="1" type="ORF">Xsto_03822</name>
</gene>
<evidence type="ECO:0000313" key="1">
    <source>
        <dbReference type="EMBL" id="PHM60623.1"/>
    </source>
</evidence>
<reference evidence="1 2" key="1">
    <citation type="journal article" date="2017" name="Nat. Microbiol.">
        <title>Natural product diversity associated with the nematode symbionts Photorhabdus and Xenorhabdus.</title>
        <authorList>
            <person name="Tobias N.J."/>
            <person name="Wolff H."/>
            <person name="Djahanschiri B."/>
            <person name="Grundmann F."/>
            <person name="Kronenwerth M."/>
            <person name="Shi Y.M."/>
            <person name="Simonyi S."/>
            <person name="Grun P."/>
            <person name="Shapiro-Ilan D."/>
            <person name="Pidot S.J."/>
            <person name="Stinear T.P."/>
            <person name="Ebersberger I."/>
            <person name="Bode H.B."/>
        </authorList>
    </citation>
    <scope>NUCLEOTIDE SEQUENCE [LARGE SCALE GENOMIC DNA]</scope>
    <source>
        <strain evidence="1 2">DSM 17904</strain>
    </source>
</reference>